<name>A0ABQ9H1D6_9NEOP</name>
<evidence type="ECO:0000256" key="1">
    <source>
        <dbReference type="ARBA" id="ARBA00006484"/>
    </source>
</evidence>
<dbReference type="InterPro" id="IPR002347">
    <property type="entry name" value="SDR_fam"/>
</dbReference>
<evidence type="ECO:0008006" key="6">
    <source>
        <dbReference type="Google" id="ProtNLM"/>
    </source>
</evidence>
<proteinExistence type="inferred from homology"/>
<dbReference type="Gene3D" id="3.40.50.720">
    <property type="entry name" value="NAD(P)-binding Rossmann-like Domain"/>
    <property type="match status" value="1"/>
</dbReference>
<dbReference type="InterPro" id="IPR036291">
    <property type="entry name" value="NAD(P)-bd_dom_sf"/>
</dbReference>
<keyword evidence="5" id="KW-1185">Reference proteome</keyword>
<dbReference type="Pfam" id="PF00106">
    <property type="entry name" value="adh_short"/>
    <property type="match status" value="1"/>
</dbReference>
<accession>A0ABQ9H1D6</accession>
<comment type="caution">
    <text evidence="4">The sequence shown here is derived from an EMBL/GenBank/DDBJ whole genome shotgun (WGS) entry which is preliminary data.</text>
</comment>
<keyword evidence="2" id="KW-0560">Oxidoreductase</keyword>
<dbReference type="InterPro" id="IPR020904">
    <property type="entry name" value="Sc_DH/Rdtase_CS"/>
</dbReference>
<gene>
    <name evidence="4" type="ORF">PR048_022543</name>
</gene>
<evidence type="ECO:0000256" key="2">
    <source>
        <dbReference type="ARBA" id="ARBA00023002"/>
    </source>
</evidence>
<dbReference type="PRINTS" id="PR00080">
    <property type="entry name" value="SDRFAMILY"/>
</dbReference>
<evidence type="ECO:0000256" key="3">
    <source>
        <dbReference type="RuleBase" id="RU000363"/>
    </source>
</evidence>
<protein>
    <recommendedName>
        <fullName evidence="6">Dehydrogenase/reductase SDR family member 11</fullName>
    </recommendedName>
</protein>
<comment type="similarity">
    <text evidence="1 3">Belongs to the short-chain dehydrogenases/reductases (SDR) family.</text>
</comment>
<dbReference type="PANTHER" id="PTHR43115">
    <property type="entry name" value="DEHYDROGENASE/REDUCTASE SDR FAMILY MEMBER 11"/>
    <property type="match status" value="1"/>
</dbReference>
<sequence length="197" mass="21109">MAEGLKDAPGKLYAVKADLTKEGDILAAFQWVKDNLGGVDVLVNNAGMAPNNNLTDGNTSVWKQLLDLNVLALSICTREAIKSMKERGVNDGHVVHINSIAGHSVITFSGFYMYSATKHAVTALTEGLRKELVQEKSNIRVTSVSPGSVDTDALRGANLPEDMLKAMPKLLPEDIADAVVYALSAPAHVQVSPMVRQ</sequence>
<organism evidence="4 5">
    <name type="scientific">Dryococelus australis</name>
    <dbReference type="NCBI Taxonomy" id="614101"/>
    <lineage>
        <taxon>Eukaryota</taxon>
        <taxon>Metazoa</taxon>
        <taxon>Ecdysozoa</taxon>
        <taxon>Arthropoda</taxon>
        <taxon>Hexapoda</taxon>
        <taxon>Insecta</taxon>
        <taxon>Pterygota</taxon>
        <taxon>Neoptera</taxon>
        <taxon>Polyneoptera</taxon>
        <taxon>Phasmatodea</taxon>
        <taxon>Verophasmatodea</taxon>
        <taxon>Anareolatae</taxon>
        <taxon>Phasmatidae</taxon>
        <taxon>Eurycanthinae</taxon>
        <taxon>Dryococelus</taxon>
    </lineage>
</organism>
<evidence type="ECO:0000313" key="5">
    <source>
        <dbReference type="Proteomes" id="UP001159363"/>
    </source>
</evidence>
<dbReference type="PROSITE" id="PS00061">
    <property type="entry name" value="ADH_SHORT"/>
    <property type="match status" value="1"/>
</dbReference>
<dbReference type="SUPFAM" id="SSF51735">
    <property type="entry name" value="NAD(P)-binding Rossmann-fold domains"/>
    <property type="match status" value="1"/>
</dbReference>
<dbReference type="PRINTS" id="PR00081">
    <property type="entry name" value="GDHRDH"/>
</dbReference>
<reference evidence="4 5" key="1">
    <citation type="submission" date="2023-02" db="EMBL/GenBank/DDBJ databases">
        <title>LHISI_Scaffold_Assembly.</title>
        <authorList>
            <person name="Stuart O.P."/>
            <person name="Cleave R."/>
            <person name="Magrath M.J.L."/>
            <person name="Mikheyev A.S."/>
        </authorList>
    </citation>
    <scope>NUCLEOTIDE SEQUENCE [LARGE SCALE GENOMIC DNA]</scope>
    <source>
        <strain evidence="4">Daus_M_001</strain>
        <tissue evidence="4">Leg muscle</tissue>
    </source>
</reference>
<dbReference type="PANTHER" id="PTHR43115:SF4">
    <property type="entry name" value="DEHYDROGENASE_REDUCTASE SDR FAMILY MEMBER 11"/>
    <property type="match status" value="1"/>
</dbReference>
<dbReference type="EMBL" id="JARBHB010000008">
    <property type="protein sequence ID" value="KAJ8878079.1"/>
    <property type="molecule type" value="Genomic_DNA"/>
</dbReference>
<dbReference type="Proteomes" id="UP001159363">
    <property type="component" value="Chromosome 7"/>
</dbReference>
<evidence type="ECO:0000313" key="4">
    <source>
        <dbReference type="EMBL" id="KAJ8878079.1"/>
    </source>
</evidence>